<dbReference type="SUPFAM" id="SSF54211">
    <property type="entry name" value="Ribosomal protein S5 domain 2-like"/>
    <property type="match status" value="1"/>
</dbReference>
<dbReference type="InterPro" id="IPR000640">
    <property type="entry name" value="EFG_V-like"/>
</dbReference>
<dbReference type="CDD" id="cd16268">
    <property type="entry name" value="EF2_II"/>
    <property type="match status" value="1"/>
</dbReference>
<dbReference type="Gene3D" id="3.30.70.240">
    <property type="match status" value="1"/>
</dbReference>
<dbReference type="OrthoDB" id="364892at2759"/>
<proteinExistence type="predicted"/>
<dbReference type="InterPro" id="IPR009000">
    <property type="entry name" value="Transl_B-barrel_sf"/>
</dbReference>
<evidence type="ECO:0000256" key="7">
    <source>
        <dbReference type="SAM" id="MobiDB-lite"/>
    </source>
</evidence>
<dbReference type="FunFam" id="3.30.70.240:FF:000006">
    <property type="entry name" value="Elongation factor like GTPase 1"/>
    <property type="match status" value="1"/>
</dbReference>
<feature type="region of interest" description="Disordered" evidence="7">
    <location>
        <begin position="225"/>
        <end position="245"/>
    </location>
</feature>
<dbReference type="CDD" id="cd04096">
    <property type="entry name" value="eEF2_snRNP_like_C"/>
    <property type="match status" value="1"/>
</dbReference>
<dbReference type="Pfam" id="PF25118">
    <property type="entry name" value="EFL1"/>
    <property type="match status" value="1"/>
</dbReference>
<dbReference type="InterPro" id="IPR014721">
    <property type="entry name" value="Ribsml_uS5_D2-typ_fold_subgr"/>
</dbReference>
<dbReference type="SUPFAM" id="SSF52540">
    <property type="entry name" value="P-loop containing nucleoside triphosphate hydrolases"/>
    <property type="match status" value="1"/>
</dbReference>
<evidence type="ECO:0000256" key="6">
    <source>
        <dbReference type="ARBA" id="ARBA00081809"/>
    </source>
</evidence>
<keyword evidence="4" id="KW-0378">Hydrolase</keyword>
<dbReference type="PROSITE" id="PS51722">
    <property type="entry name" value="G_TR_2"/>
    <property type="match status" value="1"/>
</dbReference>
<dbReference type="GO" id="GO:0042256">
    <property type="term" value="P:cytosolic ribosome assembly"/>
    <property type="evidence" value="ECO:0007669"/>
    <property type="project" value="UniProtKB-ARBA"/>
</dbReference>
<dbReference type="GO" id="GO:0043022">
    <property type="term" value="F:ribosome binding"/>
    <property type="evidence" value="ECO:0007669"/>
    <property type="project" value="TreeGrafter"/>
</dbReference>
<keyword evidence="2" id="KW-0150">Chloroplast</keyword>
<protein>
    <recommendedName>
        <fullName evidence="6">Elongation factor-like 1</fullName>
    </recommendedName>
</protein>
<dbReference type="GO" id="GO:0005829">
    <property type="term" value="C:cytosol"/>
    <property type="evidence" value="ECO:0007669"/>
    <property type="project" value="TreeGrafter"/>
</dbReference>
<evidence type="ECO:0000259" key="8">
    <source>
        <dbReference type="PROSITE" id="PS51722"/>
    </source>
</evidence>
<dbReference type="InterPro" id="IPR056752">
    <property type="entry name" value="EFL1"/>
</dbReference>
<sequence length="1076" mass="118836">MGQKEKEMNVEVCLHFDGGCVLHTAMTEAMDNSGLEDTRRRIRNICILAHVDHGKTTLADHLIAAGGAGLLHPKQAGKLRFLDYRDDEQLRAITMKSSSIALNYQGHVINLIDSPGHVDFCSEVSTAARLSDGALVLVDVCEGVHIQTHAVLRQAWIEKVTPCLVFNKIDRLITELKMSPAEAYTRLQGILVQVNNIINTFRSEKYLSDVDSILGVADNASGAEDNVDTEFRSSQESSHVEEDEKDAFAPDRGNVVFACALDGWGFRINHFASLYAAKLGASEAALQRALWGDYYYIPKTKKIVGKKASGGKLKPMFVQFVLEPLWQVYDAGMQGSSGQEMLSKIIKSMNLSIPARDLQHKDPKVVLQAVMSRWLPIANAIFSMVCDVLPDPINAQADRVLRFFPDENVNENLQAEVLMALAKTKQAVKTCDNDPKAPCVAFVSKMFAIPIDLLPQKGPNGELLPDIREELSSLGDVGHRECFLAFARVFSGVLFAGQRIWVLSPLHDPTKGEHDRKHMQEGIVQGLYMMMGRGLEPKQSVSAGNLVAIRGLGQFILKTATLATTPYCWPFQSMTFQAAPIMRVALEPSDPADLGALTRGLRLLNRADPFVEVSLSATGEHVIAAAGEVHLERCIKDLKERFAKVDLEVSAPLVAFKETIEMEKTGSLDTAKASEMIEKTTANGRCIIRVHVSKLPSALTKVLEESGDLLQRILHERGIEHDEDHRLFMEGKPQDPVGALRSRLVAAAQIDLAEDNMRKISRKSDIESQKWVNSLERIWSLGPRHVGPNILLTPSKVADNDTIKPSEQSSAERVFIKGIPRVSGRLGMCNMTTTDVEQSNALLIEAESLESSIIAGFQLTTAAGPLCEEPMWGLAFTIEAVLLATPKGMQNDDFMRTSDNGPTPTVDQYGPFSGQVMTTVKEACRAAMLAKSPRLVEAMYFCEVSTPTEFLGQMYGVLGKRRARVLKEEMREGTDMFTVHAYMPVAESFGLAYELRRKTSGAASPQLVLSHWEEIPLDPFFVPRTEEELEEFGDGSSVPQNTARKLIDAVRRRKGLPVEEKVVQHATKQRTLARKV</sequence>
<reference evidence="9" key="1">
    <citation type="submission" date="2021-08" db="EMBL/GenBank/DDBJ databases">
        <title>WGS assembly of Ceratopteris richardii.</title>
        <authorList>
            <person name="Marchant D.B."/>
            <person name="Chen G."/>
            <person name="Jenkins J."/>
            <person name="Shu S."/>
            <person name="Leebens-Mack J."/>
            <person name="Grimwood J."/>
            <person name="Schmutz J."/>
            <person name="Soltis P."/>
            <person name="Soltis D."/>
            <person name="Chen Z.-H."/>
        </authorList>
    </citation>
    <scope>NUCLEOTIDE SEQUENCE</scope>
    <source>
        <strain evidence="9">Whitten #5841</strain>
        <tissue evidence="9">Leaf</tissue>
    </source>
</reference>
<keyword evidence="1" id="KW-0690">Ribosome biogenesis</keyword>
<dbReference type="SUPFAM" id="SSF54980">
    <property type="entry name" value="EF-G C-terminal domain-like"/>
    <property type="match status" value="2"/>
</dbReference>
<dbReference type="Pfam" id="PF00679">
    <property type="entry name" value="EFG_C"/>
    <property type="match status" value="1"/>
</dbReference>
<dbReference type="EMBL" id="CM035407">
    <property type="protein sequence ID" value="KAH7443738.1"/>
    <property type="molecule type" value="Genomic_DNA"/>
</dbReference>
<dbReference type="FunFam" id="3.30.70.870:FF:000002">
    <property type="entry name" value="Translation elongation factor 2"/>
    <property type="match status" value="1"/>
</dbReference>
<evidence type="ECO:0000256" key="2">
    <source>
        <dbReference type="ARBA" id="ARBA00022528"/>
    </source>
</evidence>
<dbReference type="CDD" id="cd01681">
    <property type="entry name" value="aeEF2_snRNP_like_IV"/>
    <property type="match status" value="1"/>
</dbReference>
<dbReference type="InterPro" id="IPR027417">
    <property type="entry name" value="P-loop_NTPase"/>
</dbReference>
<evidence type="ECO:0000256" key="1">
    <source>
        <dbReference type="ARBA" id="ARBA00022517"/>
    </source>
</evidence>
<dbReference type="PANTHER" id="PTHR42908">
    <property type="entry name" value="TRANSLATION ELONGATION FACTOR-RELATED"/>
    <property type="match status" value="1"/>
</dbReference>
<keyword evidence="10" id="KW-1185">Reference proteome</keyword>
<feature type="domain" description="Tr-type G" evidence="8">
    <location>
        <begin position="40"/>
        <end position="221"/>
    </location>
</feature>
<dbReference type="InterPro" id="IPR041095">
    <property type="entry name" value="EFG_II"/>
</dbReference>
<dbReference type="GO" id="GO:1990904">
    <property type="term" value="C:ribonucleoprotein complex"/>
    <property type="evidence" value="ECO:0007669"/>
    <property type="project" value="TreeGrafter"/>
</dbReference>
<feature type="compositionally biased region" description="Basic and acidic residues" evidence="7">
    <location>
        <begin position="229"/>
        <end position="245"/>
    </location>
</feature>
<evidence type="ECO:0000256" key="4">
    <source>
        <dbReference type="ARBA" id="ARBA00022801"/>
    </source>
</evidence>
<dbReference type="Gene3D" id="3.40.50.300">
    <property type="entry name" value="P-loop containing nucleotide triphosphate hydrolases"/>
    <property type="match status" value="1"/>
</dbReference>
<dbReference type="SUPFAM" id="SSF50447">
    <property type="entry name" value="Translation proteins"/>
    <property type="match status" value="1"/>
</dbReference>
<dbReference type="GO" id="GO:0003924">
    <property type="term" value="F:GTPase activity"/>
    <property type="evidence" value="ECO:0007669"/>
    <property type="project" value="InterPro"/>
</dbReference>
<evidence type="ECO:0000313" key="10">
    <source>
        <dbReference type="Proteomes" id="UP000825935"/>
    </source>
</evidence>
<dbReference type="PANTHER" id="PTHR42908:SF3">
    <property type="entry name" value="ELONGATION FACTOR-LIKE GTPASE 1"/>
    <property type="match status" value="1"/>
</dbReference>
<dbReference type="Pfam" id="PF00009">
    <property type="entry name" value="GTP_EFTU"/>
    <property type="match status" value="1"/>
</dbReference>
<dbReference type="PRINTS" id="PR00315">
    <property type="entry name" value="ELONGATNFCT"/>
</dbReference>
<dbReference type="GO" id="GO:0005525">
    <property type="term" value="F:GTP binding"/>
    <property type="evidence" value="ECO:0007669"/>
    <property type="project" value="UniProtKB-KW"/>
</dbReference>
<dbReference type="Gene3D" id="2.40.30.10">
    <property type="entry name" value="Translation factors"/>
    <property type="match status" value="1"/>
</dbReference>
<dbReference type="InterPro" id="IPR000795">
    <property type="entry name" value="T_Tr_GTP-bd_dom"/>
</dbReference>
<keyword evidence="3" id="KW-0547">Nucleotide-binding</keyword>
<evidence type="ECO:0000313" key="9">
    <source>
        <dbReference type="EMBL" id="KAH7443738.1"/>
    </source>
</evidence>
<dbReference type="Proteomes" id="UP000825935">
    <property type="component" value="Chromosome 2"/>
</dbReference>
<dbReference type="OMA" id="FARCDIQ"/>
<dbReference type="InterPro" id="IPR020568">
    <property type="entry name" value="Ribosomal_Su5_D2-typ_SF"/>
</dbReference>
<dbReference type="CDD" id="cd16261">
    <property type="entry name" value="EF2_snRNP_III"/>
    <property type="match status" value="1"/>
</dbReference>
<keyword evidence="5" id="KW-0342">GTP-binding</keyword>
<dbReference type="CDD" id="cd01885">
    <property type="entry name" value="EF2"/>
    <property type="match status" value="1"/>
</dbReference>
<gene>
    <name evidence="9" type="ORF">KP509_02G048900</name>
</gene>
<organism evidence="9 10">
    <name type="scientific">Ceratopteris richardii</name>
    <name type="common">Triangle waterfern</name>
    <dbReference type="NCBI Taxonomy" id="49495"/>
    <lineage>
        <taxon>Eukaryota</taxon>
        <taxon>Viridiplantae</taxon>
        <taxon>Streptophyta</taxon>
        <taxon>Embryophyta</taxon>
        <taxon>Tracheophyta</taxon>
        <taxon>Polypodiopsida</taxon>
        <taxon>Polypodiidae</taxon>
        <taxon>Polypodiales</taxon>
        <taxon>Pteridineae</taxon>
        <taxon>Pteridaceae</taxon>
        <taxon>Parkerioideae</taxon>
        <taxon>Ceratopteris</taxon>
    </lineage>
</organism>
<dbReference type="InterPro" id="IPR004161">
    <property type="entry name" value="EFTu-like_2"/>
</dbReference>
<dbReference type="FunFam" id="3.90.1430.10:FF:000002">
    <property type="entry name" value="Elongation factor like GTPase 1"/>
    <property type="match status" value="1"/>
</dbReference>
<dbReference type="InterPro" id="IPR035647">
    <property type="entry name" value="EFG_III/V"/>
</dbReference>
<dbReference type="Gene3D" id="3.30.70.870">
    <property type="entry name" value="Elongation Factor G (Translational Gtpase), domain 3"/>
    <property type="match status" value="1"/>
</dbReference>
<dbReference type="SMART" id="SM00838">
    <property type="entry name" value="EFG_C"/>
    <property type="match status" value="1"/>
</dbReference>
<accession>A0A8T2V9H3</accession>
<dbReference type="Pfam" id="PF03144">
    <property type="entry name" value="GTP_EFTU_D2"/>
    <property type="match status" value="1"/>
</dbReference>
<comment type="caution">
    <text evidence="9">The sequence shown here is derived from an EMBL/GenBank/DDBJ whole genome shotgun (WGS) entry which is preliminary data.</text>
</comment>
<evidence type="ECO:0000256" key="3">
    <source>
        <dbReference type="ARBA" id="ARBA00022741"/>
    </source>
</evidence>
<dbReference type="Gene3D" id="3.90.1430.10">
    <property type="entry name" value="Yeast translation eEF2 (G' domain)"/>
    <property type="match status" value="1"/>
</dbReference>
<dbReference type="Gene3D" id="3.30.230.10">
    <property type="match status" value="1"/>
</dbReference>
<name>A0A8T2V9H3_CERRI</name>
<dbReference type="AlphaFoldDB" id="A0A8T2V9H3"/>
<evidence type="ECO:0000256" key="5">
    <source>
        <dbReference type="ARBA" id="ARBA00023134"/>
    </source>
</evidence>
<keyword evidence="2" id="KW-0934">Plastid</keyword>
<dbReference type="Pfam" id="PF14492">
    <property type="entry name" value="EFG_III"/>
    <property type="match status" value="1"/>
</dbReference>